<dbReference type="InterPro" id="IPR040198">
    <property type="entry name" value="Fido_containing"/>
</dbReference>
<accession>A0A1J5SNF3</accession>
<dbReference type="Gene3D" id="1.10.10.10">
    <property type="entry name" value="Winged helix-like DNA-binding domain superfamily/Winged helix DNA-binding domain"/>
    <property type="match status" value="1"/>
</dbReference>
<sequence length="424" mass="46771">MIPLPQVGFAYERFRGYPFSSSKLTKGSFRNVIPDTSPPARLGRYVSLKVGGESYRAFVPPPLPPAPAVELAPLYPLLDRATQSLGRLDGLTTLLPDTSLFLYLYVRKEALLSSQIEGTQSSLSDLLLFESDEAPGVPLDDVEEVSNYVAAMNYGLSRLREGFPLSLRLIREIHAILLRGGRGADKEPGEFRRSQNWLGGTRPGNAAFVPPPPDQLMECLGALELFLHDGKTPLPVLVKAALAHVQFETIHPFLDGNGRLGRLLITFLLCADGVLTEPLLYLSLFFKTHRSRYYELLQKVRMDGAWEEWLAFFLEGVDETARQAAAAAARILALFRDDRSRIAGIGRAAASTLRVHEYLQTKPMLSIPVAAKTLGISTPTVTAAIQHLETLGLVTETTGRQRGRIFIYGRYLEILGEGTEPLRG</sequence>
<organism evidence="2">
    <name type="scientific">mine drainage metagenome</name>
    <dbReference type="NCBI Taxonomy" id="410659"/>
    <lineage>
        <taxon>unclassified sequences</taxon>
        <taxon>metagenomes</taxon>
        <taxon>ecological metagenomes</taxon>
    </lineage>
</organism>
<dbReference type="SUPFAM" id="SSF140931">
    <property type="entry name" value="Fic-like"/>
    <property type="match status" value="1"/>
</dbReference>
<dbReference type="Pfam" id="PF02661">
    <property type="entry name" value="Fic"/>
    <property type="match status" value="1"/>
</dbReference>
<dbReference type="InterPro" id="IPR025758">
    <property type="entry name" value="Fic/DOC_N"/>
</dbReference>
<reference evidence="2" key="1">
    <citation type="submission" date="2016-10" db="EMBL/GenBank/DDBJ databases">
        <title>Sequence of Gallionella enrichment culture.</title>
        <authorList>
            <person name="Poehlein A."/>
            <person name="Muehling M."/>
            <person name="Daniel R."/>
        </authorList>
    </citation>
    <scope>NUCLEOTIDE SEQUENCE</scope>
</reference>
<comment type="caution">
    <text evidence="2">The sequence shown here is derived from an EMBL/GenBank/DDBJ whole genome shotgun (WGS) entry which is preliminary data.</text>
</comment>
<evidence type="ECO:0000259" key="1">
    <source>
        <dbReference type="PROSITE" id="PS51459"/>
    </source>
</evidence>
<dbReference type="PIRSF" id="PIRSF038925">
    <property type="entry name" value="AMP-prot_trans"/>
    <property type="match status" value="1"/>
</dbReference>
<dbReference type="InterPro" id="IPR003812">
    <property type="entry name" value="Fido"/>
</dbReference>
<evidence type="ECO:0000313" key="2">
    <source>
        <dbReference type="EMBL" id="OIR09999.1"/>
    </source>
</evidence>
<dbReference type="SUPFAM" id="SSF46785">
    <property type="entry name" value="Winged helix' DNA-binding domain"/>
    <property type="match status" value="1"/>
</dbReference>
<dbReference type="InterPro" id="IPR036390">
    <property type="entry name" value="WH_DNA-bd_sf"/>
</dbReference>
<gene>
    <name evidence="2" type="ORF">GALL_79210</name>
</gene>
<keyword evidence="2" id="KW-0548">Nucleotidyltransferase</keyword>
<dbReference type="Pfam" id="PF13784">
    <property type="entry name" value="Fic_N"/>
    <property type="match status" value="1"/>
</dbReference>
<dbReference type="EMBL" id="MLJW01000024">
    <property type="protein sequence ID" value="OIR09999.1"/>
    <property type="molecule type" value="Genomic_DNA"/>
</dbReference>
<dbReference type="EC" id="2.7.7.-" evidence="2"/>
<name>A0A1J5SNF3_9ZZZZ</name>
<dbReference type="Gene3D" id="1.10.3290.10">
    <property type="entry name" value="Fido-like domain"/>
    <property type="match status" value="1"/>
</dbReference>
<dbReference type="PANTHER" id="PTHR13504">
    <property type="entry name" value="FIDO DOMAIN-CONTAINING PROTEIN DDB_G0283145"/>
    <property type="match status" value="1"/>
</dbReference>
<protein>
    <submittedName>
        <fullName evidence="2">Adenosine monophosphate-protein transferase SoFic</fullName>
        <ecNumber evidence="2">2.7.7.-</ecNumber>
    </submittedName>
</protein>
<dbReference type="InterPro" id="IPR036388">
    <property type="entry name" value="WH-like_DNA-bd_sf"/>
</dbReference>
<dbReference type="InterPro" id="IPR036597">
    <property type="entry name" value="Fido-like_dom_sf"/>
</dbReference>
<dbReference type="GO" id="GO:0016779">
    <property type="term" value="F:nucleotidyltransferase activity"/>
    <property type="evidence" value="ECO:0007669"/>
    <property type="project" value="UniProtKB-KW"/>
</dbReference>
<proteinExistence type="predicted"/>
<feature type="domain" description="Fido" evidence="1">
    <location>
        <begin position="165"/>
        <end position="315"/>
    </location>
</feature>
<dbReference type="PROSITE" id="PS51459">
    <property type="entry name" value="FIDO"/>
    <property type="match status" value="1"/>
</dbReference>
<dbReference type="PANTHER" id="PTHR13504:SF38">
    <property type="entry name" value="FIDO DOMAIN-CONTAINING PROTEIN"/>
    <property type="match status" value="1"/>
</dbReference>
<dbReference type="AlphaFoldDB" id="A0A1J5SNF3"/>
<keyword evidence="2" id="KW-0808">Transferase</keyword>
<dbReference type="InterPro" id="IPR026287">
    <property type="entry name" value="SoFic-like"/>
</dbReference>